<comment type="caution">
    <text evidence="1">The sequence shown here is derived from an EMBL/GenBank/DDBJ whole genome shotgun (WGS) entry which is preliminary data.</text>
</comment>
<protein>
    <submittedName>
        <fullName evidence="1">Uncharacterized protein</fullName>
    </submittedName>
</protein>
<evidence type="ECO:0000313" key="2">
    <source>
        <dbReference type="Proteomes" id="UP001631969"/>
    </source>
</evidence>
<proteinExistence type="predicted"/>
<name>A0ACC7NS14_9BACL</name>
<keyword evidence="2" id="KW-1185">Reference proteome</keyword>
<sequence length="43" mass="4789">MAKKTLKQKMQAMADESSNAQGTKDSKLTQNEAKFHVPNRPSI</sequence>
<dbReference type="EMBL" id="JBJURJ010000002">
    <property type="protein sequence ID" value="MFM9327438.1"/>
    <property type="molecule type" value="Genomic_DNA"/>
</dbReference>
<dbReference type="Proteomes" id="UP001631969">
    <property type="component" value="Unassembled WGS sequence"/>
</dbReference>
<reference evidence="1" key="1">
    <citation type="submission" date="2024-12" db="EMBL/GenBank/DDBJ databases">
        <authorList>
            <person name="Wu N."/>
        </authorList>
    </citation>
    <scope>NUCLEOTIDE SEQUENCE</scope>
    <source>
        <strain evidence="1">P15</strain>
    </source>
</reference>
<accession>A0ACC7NS14</accession>
<evidence type="ECO:0000313" key="1">
    <source>
        <dbReference type="EMBL" id="MFM9327438.1"/>
    </source>
</evidence>
<organism evidence="1 2">
    <name type="scientific">Paenibacillus mesotrionivorans</name>
    <dbReference type="NCBI Taxonomy" id="3160968"/>
    <lineage>
        <taxon>Bacteria</taxon>
        <taxon>Bacillati</taxon>
        <taxon>Bacillota</taxon>
        <taxon>Bacilli</taxon>
        <taxon>Bacillales</taxon>
        <taxon>Paenibacillaceae</taxon>
        <taxon>Paenibacillus</taxon>
    </lineage>
</organism>
<gene>
    <name evidence="1" type="ORF">ACI1P1_03900</name>
</gene>